<dbReference type="GO" id="GO:0005813">
    <property type="term" value="C:centrosome"/>
    <property type="evidence" value="ECO:0007669"/>
    <property type="project" value="TreeGrafter"/>
</dbReference>
<dbReference type="Pfam" id="PF08423">
    <property type="entry name" value="Rad51"/>
    <property type="match status" value="1"/>
</dbReference>
<dbReference type="GO" id="GO:0005657">
    <property type="term" value="C:replication fork"/>
    <property type="evidence" value="ECO:0007669"/>
    <property type="project" value="InterPro"/>
</dbReference>
<dbReference type="AlphaFoldDB" id="A0A8C5IMK7"/>
<dbReference type="PANTHER" id="PTHR46644">
    <property type="entry name" value="DNA REPAIR PROTEIN XRCC2"/>
    <property type="match status" value="1"/>
</dbReference>
<dbReference type="Gene3D" id="3.40.50.300">
    <property type="entry name" value="P-loop containing nucleotide triphosphate hydrolases"/>
    <property type="match status" value="1"/>
</dbReference>
<evidence type="ECO:0000259" key="1">
    <source>
        <dbReference type="PROSITE" id="PS50162"/>
    </source>
</evidence>
<name>A0A8C5IMK7_JUNHY</name>
<dbReference type="PANTHER" id="PTHR46644:SF2">
    <property type="entry name" value="DNA REPAIR PROTEIN XRCC2"/>
    <property type="match status" value="1"/>
</dbReference>
<dbReference type="CDD" id="cd19490">
    <property type="entry name" value="XRCC2"/>
    <property type="match status" value="1"/>
</dbReference>
<dbReference type="InterPro" id="IPR013632">
    <property type="entry name" value="Rad51_C"/>
</dbReference>
<accession>A0A8C5IMK7</accession>
<dbReference type="GO" id="GO:0140664">
    <property type="term" value="F:ATP-dependent DNA damage sensor activity"/>
    <property type="evidence" value="ECO:0007669"/>
    <property type="project" value="InterPro"/>
</dbReference>
<dbReference type="GO" id="GO:0000400">
    <property type="term" value="F:four-way junction DNA binding"/>
    <property type="evidence" value="ECO:0007669"/>
    <property type="project" value="TreeGrafter"/>
</dbReference>
<proteinExistence type="predicted"/>
<keyword evidence="3" id="KW-1185">Reference proteome</keyword>
<dbReference type="GO" id="GO:0000724">
    <property type="term" value="P:double-strand break repair via homologous recombination"/>
    <property type="evidence" value="ECO:0007669"/>
    <property type="project" value="InterPro"/>
</dbReference>
<dbReference type="Proteomes" id="UP000694408">
    <property type="component" value="Unplaced"/>
</dbReference>
<dbReference type="InterPro" id="IPR020588">
    <property type="entry name" value="RecA_ATP-bd"/>
</dbReference>
<dbReference type="InterPro" id="IPR030547">
    <property type="entry name" value="XRCC2"/>
</dbReference>
<feature type="domain" description="RecA family profile 1" evidence="1">
    <location>
        <begin position="182"/>
        <end position="363"/>
    </location>
</feature>
<dbReference type="InterPro" id="IPR027417">
    <property type="entry name" value="P-loop_NTPase"/>
</dbReference>
<organism evidence="2 3">
    <name type="scientific">Junco hyemalis</name>
    <name type="common">Dark-eyed junco</name>
    <dbReference type="NCBI Taxonomy" id="40217"/>
    <lineage>
        <taxon>Eukaryota</taxon>
        <taxon>Metazoa</taxon>
        <taxon>Chordata</taxon>
        <taxon>Craniata</taxon>
        <taxon>Vertebrata</taxon>
        <taxon>Euteleostomi</taxon>
        <taxon>Archelosauria</taxon>
        <taxon>Archosauria</taxon>
        <taxon>Dinosauria</taxon>
        <taxon>Saurischia</taxon>
        <taxon>Theropoda</taxon>
        <taxon>Coelurosauria</taxon>
        <taxon>Aves</taxon>
        <taxon>Neognathae</taxon>
        <taxon>Neoaves</taxon>
        <taxon>Telluraves</taxon>
        <taxon>Australaves</taxon>
        <taxon>Passeriformes</taxon>
        <taxon>Passerellidae</taxon>
        <taxon>Junco</taxon>
    </lineage>
</organism>
<evidence type="ECO:0000313" key="2">
    <source>
        <dbReference type="Ensembl" id="ENSJHYP00000006076.1"/>
    </source>
</evidence>
<sequence length="444" mass="49404">MEEKMSTYTLITESEISNRGFEIELGIFSKLFRLQGSLQGCCLSFCTLCVTKLGARDTHPQITLYMLGISPPHIPAEQEGRQNGKGSPGAEPGRLWLDWEQPVLSLCNVGRGEGCPCSVSAVLPSLVLLCGQTFVRAEGKLLPVCARNPVAPSVALMRQVPLEILLQNAEVNTSWIKTQLRARLEGRSSLKNLEPCLFAEEGSPVHGDVIEFHGPEGTGKTEMLYHLLARCIIAKAQGGLEVEVMFVDTDYHFDMLRLVTILENRLAQGTEEMIKQCLGRLFLVSCSSSTQLLLTLYSLENLFCAHPSLCVLILDSLSAFYWIDRSNGGESLTLQEMNLKKCANFLEKLVTQHHLILFATTQTLMQKSANSAEGFLPSKLPHETDTDYRPYLCKSWQQMVTHRMFFSKQCNSGNSKGFTVVSCHLKRNQIVKRSFSVAESGVQF</sequence>
<dbReference type="GO" id="GO:0005524">
    <property type="term" value="F:ATP binding"/>
    <property type="evidence" value="ECO:0007669"/>
    <property type="project" value="InterPro"/>
</dbReference>
<dbReference type="GO" id="GO:0033063">
    <property type="term" value="C:Rad51B-Rad51C-Rad51D-XRCC2 complex"/>
    <property type="evidence" value="ECO:0007669"/>
    <property type="project" value="InterPro"/>
</dbReference>
<reference evidence="2" key="2">
    <citation type="submission" date="2025-09" db="UniProtKB">
        <authorList>
            <consortium name="Ensembl"/>
        </authorList>
    </citation>
    <scope>IDENTIFICATION</scope>
</reference>
<dbReference type="SUPFAM" id="SSF52540">
    <property type="entry name" value="P-loop containing nucleoside triphosphate hydrolases"/>
    <property type="match status" value="1"/>
</dbReference>
<dbReference type="GO" id="GO:0042148">
    <property type="term" value="P:DNA strand invasion"/>
    <property type="evidence" value="ECO:0007669"/>
    <property type="project" value="TreeGrafter"/>
</dbReference>
<dbReference type="Ensembl" id="ENSJHYT00000007423.1">
    <property type="protein sequence ID" value="ENSJHYP00000006076.1"/>
    <property type="gene ID" value="ENSJHYG00000004933.1"/>
</dbReference>
<evidence type="ECO:0000313" key="3">
    <source>
        <dbReference type="Proteomes" id="UP000694408"/>
    </source>
</evidence>
<protein>
    <submittedName>
        <fullName evidence="2">X-ray repair cross complementing 2</fullName>
    </submittedName>
</protein>
<reference evidence="2" key="1">
    <citation type="submission" date="2025-08" db="UniProtKB">
        <authorList>
            <consortium name="Ensembl"/>
        </authorList>
    </citation>
    <scope>IDENTIFICATION</scope>
</reference>
<dbReference type="PROSITE" id="PS50162">
    <property type="entry name" value="RECA_2"/>
    <property type="match status" value="1"/>
</dbReference>